<accession>A0ABU2ZSM1</accession>
<protein>
    <submittedName>
        <fullName evidence="2">Uncharacterized protein</fullName>
    </submittedName>
</protein>
<keyword evidence="1" id="KW-0812">Transmembrane</keyword>
<keyword evidence="3" id="KW-1185">Reference proteome</keyword>
<dbReference type="Proteomes" id="UP001253545">
    <property type="component" value="Unassembled WGS sequence"/>
</dbReference>
<evidence type="ECO:0000313" key="2">
    <source>
        <dbReference type="EMBL" id="MDT0595256.1"/>
    </source>
</evidence>
<evidence type="ECO:0000313" key="3">
    <source>
        <dbReference type="Proteomes" id="UP001253545"/>
    </source>
</evidence>
<sequence>MTKKTRGRITLEALSTIGVVIGLVFVGLELRHSNNLSQAEALISLNGLTITMEMSKYEMPTSDDLWIRFRDGKLDNDDDISPKDEEILTTYYVMQINLTEAAWKFRDTGILGEAETQGYLKSACNSFTRNDLGINFWQTSRGNFTSGFIAELETICVDLKPID</sequence>
<keyword evidence="1" id="KW-1133">Transmembrane helix</keyword>
<comment type="caution">
    <text evidence="2">The sequence shown here is derived from an EMBL/GenBank/DDBJ whole genome shotgun (WGS) entry which is preliminary data.</text>
</comment>
<evidence type="ECO:0000256" key="1">
    <source>
        <dbReference type="SAM" id="Phobius"/>
    </source>
</evidence>
<keyword evidence="1" id="KW-0472">Membrane</keyword>
<name>A0ABU2ZSM1_9ALTE</name>
<dbReference type="RefSeq" id="WP_311368767.1">
    <property type="nucleotide sequence ID" value="NZ_JAVRHX010000002.1"/>
</dbReference>
<organism evidence="2 3">
    <name type="scientific">Glaciecola petra</name>
    <dbReference type="NCBI Taxonomy" id="3075602"/>
    <lineage>
        <taxon>Bacteria</taxon>
        <taxon>Pseudomonadati</taxon>
        <taxon>Pseudomonadota</taxon>
        <taxon>Gammaproteobacteria</taxon>
        <taxon>Alteromonadales</taxon>
        <taxon>Alteromonadaceae</taxon>
        <taxon>Glaciecola</taxon>
    </lineage>
</organism>
<gene>
    <name evidence="2" type="ORF">RM552_10405</name>
</gene>
<proteinExistence type="predicted"/>
<dbReference type="EMBL" id="JAVRHX010000002">
    <property type="protein sequence ID" value="MDT0595256.1"/>
    <property type="molecule type" value="Genomic_DNA"/>
</dbReference>
<reference evidence="2 3" key="1">
    <citation type="submission" date="2023-09" db="EMBL/GenBank/DDBJ databases">
        <authorList>
            <person name="Rey-Velasco X."/>
        </authorList>
    </citation>
    <scope>NUCLEOTIDE SEQUENCE [LARGE SCALE GENOMIC DNA]</scope>
    <source>
        <strain evidence="2 3">P117</strain>
    </source>
</reference>
<feature type="transmembrane region" description="Helical" evidence="1">
    <location>
        <begin position="9"/>
        <end position="28"/>
    </location>
</feature>